<dbReference type="Proteomes" id="UP000076512">
    <property type="component" value="Unassembled WGS sequence"/>
</dbReference>
<name>A0A164HAT5_9NOCA</name>
<keyword evidence="2" id="KW-1185">Reference proteome</keyword>
<proteinExistence type="predicted"/>
<sequence length="190" mass="20058">MNRGEPLADPPAVLPPLAGTRELADYEAGSPELALHIANALVRDWCGWHIAPTVTETVVADGSGTAVLVLPTLHLLDVHTVTENGYPVDLERVRWTGSGYLRRDTSWTDCEGGVRVGITHGWPDPPPVVAAVVLGIAKRAKDTPATAIRARTAGPFSETLTTGPDGSIGGITLTATERDLLALYRIVAIA</sequence>
<dbReference type="EMBL" id="LWGR01000021">
    <property type="protein sequence ID" value="KZM68351.1"/>
    <property type="molecule type" value="Genomic_DNA"/>
</dbReference>
<dbReference type="STRING" id="455432.AWN90_10715"/>
<comment type="caution">
    <text evidence="1">The sequence shown here is derived from an EMBL/GenBank/DDBJ whole genome shotgun (WGS) entry which is preliminary data.</text>
</comment>
<gene>
    <name evidence="1" type="ORF">AWN90_10715</name>
</gene>
<evidence type="ECO:0008006" key="3">
    <source>
        <dbReference type="Google" id="ProtNLM"/>
    </source>
</evidence>
<dbReference type="OrthoDB" id="3838020at2"/>
<evidence type="ECO:0000313" key="2">
    <source>
        <dbReference type="Proteomes" id="UP000076512"/>
    </source>
</evidence>
<organism evidence="1 2">
    <name type="scientific">Nocardia terpenica</name>
    <dbReference type="NCBI Taxonomy" id="455432"/>
    <lineage>
        <taxon>Bacteria</taxon>
        <taxon>Bacillati</taxon>
        <taxon>Actinomycetota</taxon>
        <taxon>Actinomycetes</taxon>
        <taxon>Mycobacteriales</taxon>
        <taxon>Nocardiaceae</taxon>
        <taxon>Nocardia</taxon>
    </lineage>
</organism>
<protein>
    <recommendedName>
        <fullName evidence="3">Head-to-tail adaptor</fullName>
    </recommendedName>
</protein>
<accession>A0A164HAT5</accession>
<reference evidence="1 2" key="1">
    <citation type="submission" date="2016-04" db="EMBL/GenBank/DDBJ databases">
        <authorList>
            <person name="Evans L.H."/>
            <person name="Alamgir A."/>
            <person name="Owens N."/>
            <person name="Weber N.D."/>
            <person name="Virtaneva K."/>
            <person name="Barbian K."/>
            <person name="Babar A."/>
            <person name="Rosenke K."/>
        </authorList>
    </citation>
    <scope>NUCLEOTIDE SEQUENCE [LARGE SCALE GENOMIC DNA]</scope>
    <source>
        <strain evidence="1 2">IFM 0406</strain>
    </source>
</reference>
<dbReference type="RefSeq" id="WP_067579873.1">
    <property type="nucleotide sequence ID" value="NZ_JABMCZ010000002.1"/>
</dbReference>
<dbReference type="AlphaFoldDB" id="A0A164HAT5"/>
<evidence type="ECO:0000313" key="1">
    <source>
        <dbReference type="EMBL" id="KZM68351.1"/>
    </source>
</evidence>